<dbReference type="GO" id="GO:0007154">
    <property type="term" value="P:cell communication"/>
    <property type="evidence" value="ECO:0007669"/>
    <property type="project" value="InterPro"/>
</dbReference>
<dbReference type="SUPFAM" id="SSF141072">
    <property type="entry name" value="CalX-like"/>
    <property type="match status" value="1"/>
</dbReference>
<dbReference type="InterPro" id="IPR003644">
    <property type="entry name" value="Calx_beta"/>
</dbReference>
<dbReference type="SUPFAM" id="SSF56219">
    <property type="entry name" value="DNase I-like"/>
    <property type="match status" value="1"/>
</dbReference>
<keyword evidence="2" id="KW-0677">Repeat</keyword>
<accession>A0A5D4XQU7</accession>
<dbReference type="PROSITE" id="PS51841">
    <property type="entry name" value="LTD"/>
    <property type="match status" value="1"/>
</dbReference>
<dbReference type="CDD" id="cd04486">
    <property type="entry name" value="YhcR_OBF_like"/>
    <property type="match status" value="1"/>
</dbReference>
<comment type="caution">
    <text evidence="6">The sequence shown here is derived from an EMBL/GenBank/DDBJ whole genome shotgun (WGS) entry which is preliminary data.</text>
</comment>
<dbReference type="EMBL" id="VTFT01000001">
    <property type="protein sequence ID" value="TYT27078.1"/>
    <property type="molecule type" value="Genomic_DNA"/>
</dbReference>
<sequence length="1190" mass="121077">MGIRLVRRLLPALVLCGALFAAHAQAQVVVSQVYGGGGNSGAPYTNDFVELFNRGSQPASLSGLSLQYASATGTGNFGAGSSQLLVLPAATLEPGQYFLVGLAGGANGVPLPPTDASGTINMSGSAGKVALVESTTSLGCNGGSTPCTPAQLALIVDLVGFGGANFFEGSGAAPALNNASAAFRADNGCGDSDDNAADFTSAAPAPRNTSSLPAPCGGGGIVYASIGDTGAAEGDTGTTPFFFTISLNQPAGAGGVSVDYATADGTATTADNDYLAASGTATIAEGSSSVTIGVDVVGDSVTEADETFFVDLSNIAGAELADAQAVGTILNDDVETVSISAIQGAGQLSSYDGMAVATTGIVTARKNNGFFLQTPDGEDDGNPATSEGIFVFTSSTPPDAAAVGNRVLVQGTVDEYVPAADPYQLPLTELVNASVTALSGGHALPAPVALTVDLPNADDGLEQLEPYEAMRVVVPSATVVAPTGGNVNESQATATSNGRFAVVVTGNARPFREPGIPVPDPDPLGSSATDIPRWDFNPELIAVNSTTIGAPAANVAAGCLITDGSLVGPLDYTFRRYTIHPEGALTVDCSATGLPVPSRLPTADDATFATWNLERFFDDDNDPAIGEPVLTAAAFERRLAKASLAIRGYLHAPDVVGVVEVENQAVLQALAARINADALAAGGPDPGYTAHLLEGNDVGGIDVGFLVKAGEVSAGTPRVDVLGVVQHGAAEVLQNPDGSTSLLNDRPPLSLDAVVHFADGRSWPFTAIVVHQRSLNGVDSDENGSSGWLTLGQRVRAKRQAQAEFLASLVDGMQADDPARNVIVMGDFNAFEFNDGLVDAMGTVTGLPSPDAQTAVDGDGVDLVEPDLSNLTLLADPEQRYSFVFDYQAQSLDHVLVNEALVDSPLVAGLEISHARISADFPETARNEDDTPSRLSDHDPSVLLVRLAALRFADLSVEAEALAATVAPGEALQFSAVVANDGPDDAEHPGAGFVLDAALADLAVAAPAGWDCEAPVVDGGSTTVACNAQALAADEEAVFALSATAPGALEGTQVTLAAAVTAQTEDTDLDNNSSGAAILVEDPYAGIPVLEDGVSVRGQAGTAGEELVYRIDVPEGAGQLRLLSFGGSGDVTLYVAHDRIPTANDFDGRSQRPGNNETIALTAPAPGTWFVKLVGVRAFRNVSVRATLGN</sequence>
<dbReference type="Pfam" id="PF01345">
    <property type="entry name" value="DUF11"/>
    <property type="match status" value="1"/>
</dbReference>
<protein>
    <submittedName>
        <fullName evidence="6">Nuclease</fullName>
    </submittedName>
</protein>
<feature type="chain" id="PRO_5023071249" evidence="4">
    <location>
        <begin position="27"/>
        <end position="1190"/>
    </location>
</feature>
<evidence type="ECO:0000256" key="3">
    <source>
        <dbReference type="ARBA" id="ARBA00022837"/>
    </source>
</evidence>
<dbReference type="AlphaFoldDB" id="A0A5D4XQU7"/>
<evidence type="ECO:0000256" key="2">
    <source>
        <dbReference type="ARBA" id="ARBA00022737"/>
    </source>
</evidence>
<keyword evidence="7" id="KW-1185">Reference proteome</keyword>
<dbReference type="OrthoDB" id="9800417at2"/>
<dbReference type="GO" id="GO:0016020">
    <property type="term" value="C:membrane"/>
    <property type="evidence" value="ECO:0007669"/>
    <property type="project" value="InterPro"/>
</dbReference>
<dbReference type="Gene3D" id="2.60.120.380">
    <property type="match status" value="1"/>
</dbReference>
<evidence type="ECO:0000313" key="6">
    <source>
        <dbReference type="EMBL" id="TYT27078.1"/>
    </source>
</evidence>
<dbReference type="InterPro" id="IPR038081">
    <property type="entry name" value="CalX-like_sf"/>
</dbReference>
<evidence type="ECO:0000256" key="1">
    <source>
        <dbReference type="ARBA" id="ARBA00022729"/>
    </source>
</evidence>
<dbReference type="Gene3D" id="2.60.40.10">
    <property type="entry name" value="Immunoglobulins"/>
    <property type="match status" value="1"/>
</dbReference>
<dbReference type="Proteomes" id="UP000324973">
    <property type="component" value="Unassembled WGS sequence"/>
</dbReference>
<organism evidence="6 7">
    <name type="scientific">Luteimonas viscosa</name>
    <dbReference type="NCBI Taxonomy" id="1132694"/>
    <lineage>
        <taxon>Bacteria</taxon>
        <taxon>Pseudomonadati</taxon>
        <taxon>Pseudomonadota</taxon>
        <taxon>Gammaproteobacteria</taxon>
        <taxon>Lysobacterales</taxon>
        <taxon>Lysobacteraceae</taxon>
        <taxon>Luteimonas</taxon>
    </lineage>
</organism>
<dbReference type="PANTHER" id="PTHR42834">
    <property type="entry name" value="ENDONUCLEASE/EXONUCLEASE/PHOSPHATASE FAMILY PROTEIN (AFU_ORTHOLOGUE AFUA_3G09210)"/>
    <property type="match status" value="1"/>
</dbReference>
<feature type="domain" description="LTD" evidence="5">
    <location>
        <begin position="18"/>
        <end position="163"/>
    </location>
</feature>
<dbReference type="InterPro" id="IPR001434">
    <property type="entry name" value="OmcB-like_DUF11"/>
</dbReference>
<dbReference type="Gene3D" id="2.60.40.2030">
    <property type="match status" value="1"/>
</dbReference>
<dbReference type="RefSeq" id="WP_149103632.1">
    <property type="nucleotide sequence ID" value="NZ_VTFT01000001.1"/>
</dbReference>
<proteinExistence type="predicted"/>
<keyword evidence="1 4" id="KW-0732">Signal</keyword>
<feature type="signal peptide" evidence="4">
    <location>
        <begin position="1"/>
        <end position="26"/>
    </location>
</feature>
<dbReference type="Pfam" id="PF03160">
    <property type="entry name" value="Calx-beta"/>
    <property type="match status" value="1"/>
</dbReference>
<dbReference type="InterPro" id="IPR013783">
    <property type="entry name" value="Ig-like_fold"/>
</dbReference>
<gene>
    <name evidence="6" type="ORF">FZO89_12865</name>
</gene>
<dbReference type="InterPro" id="IPR007280">
    <property type="entry name" value="Peptidase_C_arc/bac"/>
</dbReference>
<name>A0A5D4XQU7_9GAMM</name>
<dbReference type="InterPro" id="IPR001322">
    <property type="entry name" value="Lamin_tail_dom"/>
</dbReference>
<dbReference type="InterPro" id="IPR036691">
    <property type="entry name" value="Endo/exonu/phosph_ase_sf"/>
</dbReference>
<evidence type="ECO:0000313" key="7">
    <source>
        <dbReference type="Proteomes" id="UP000324973"/>
    </source>
</evidence>
<keyword evidence="3" id="KW-0106">Calcium</keyword>
<evidence type="ECO:0000256" key="4">
    <source>
        <dbReference type="SAM" id="SignalP"/>
    </source>
</evidence>
<reference evidence="6 7" key="1">
    <citation type="submission" date="2019-08" db="EMBL/GenBank/DDBJ databases">
        <title>Luteimonas viscosus sp. nov., isolated from soil of a sunflower field.</title>
        <authorList>
            <person name="Jianli Z."/>
            <person name="Ying Z."/>
        </authorList>
    </citation>
    <scope>NUCLEOTIDE SEQUENCE [LARGE SCALE GENOMIC DNA]</scope>
    <source>
        <strain evidence="6 7">XBU10</strain>
    </source>
</reference>
<dbReference type="Gene3D" id="3.60.10.10">
    <property type="entry name" value="Endonuclease/exonuclease/phosphatase"/>
    <property type="match status" value="1"/>
</dbReference>
<dbReference type="PANTHER" id="PTHR42834:SF1">
    <property type="entry name" value="ENDONUCLEASE_EXONUCLEASE_PHOSPHATASE FAMILY PROTEIN (AFU_ORTHOLOGUE AFUA_3G09210)"/>
    <property type="match status" value="1"/>
</dbReference>
<dbReference type="Pfam" id="PF04151">
    <property type="entry name" value="PPC"/>
    <property type="match status" value="1"/>
</dbReference>
<dbReference type="Pfam" id="PF00932">
    <property type="entry name" value="LTD"/>
    <property type="match status" value="1"/>
</dbReference>
<evidence type="ECO:0000259" key="5">
    <source>
        <dbReference type="PROSITE" id="PS51841"/>
    </source>
</evidence>